<feature type="coiled-coil region" evidence="1">
    <location>
        <begin position="91"/>
        <end position="125"/>
    </location>
</feature>
<comment type="caution">
    <text evidence="2">The sequence shown here is derived from an EMBL/GenBank/DDBJ whole genome shotgun (WGS) entry which is preliminary data.</text>
</comment>
<evidence type="ECO:0000313" key="2">
    <source>
        <dbReference type="EMBL" id="MPL71873.1"/>
    </source>
</evidence>
<dbReference type="AlphaFoldDB" id="A0A644TY33"/>
<protein>
    <submittedName>
        <fullName evidence="2">Uncharacterized protein</fullName>
    </submittedName>
</protein>
<gene>
    <name evidence="2" type="ORF">SDC9_17652</name>
</gene>
<sequence>MTYEDFKKKTLVEKDLAHQLALKVNGKMAMLKKDWFTVPEYHKVMMIPYTKEGGERVMYELLQMSRFGLINLRSMNDVHYYQIELFESGQIRNMQDNLKGAQLAVRNLKQQIETLKREINGLTDLESTIRIVLPPEKLPKKQPD</sequence>
<dbReference type="EMBL" id="VSSQ01000062">
    <property type="protein sequence ID" value="MPL71873.1"/>
    <property type="molecule type" value="Genomic_DNA"/>
</dbReference>
<accession>A0A644TY33</accession>
<organism evidence="2">
    <name type="scientific">bioreactor metagenome</name>
    <dbReference type="NCBI Taxonomy" id="1076179"/>
    <lineage>
        <taxon>unclassified sequences</taxon>
        <taxon>metagenomes</taxon>
        <taxon>ecological metagenomes</taxon>
    </lineage>
</organism>
<name>A0A644TY33_9ZZZZ</name>
<evidence type="ECO:0000256" key="1">
    <source>
        <dbReference type="SAM" id="Coils"/>
    </source>
</evidence>
<reference evidence="2" key="1">
    <citation type="submission" date="2019-08" db="EMBL/GenBank/DDBJ databases">
        <authorList>
            <person name="Kucharzyk K."/>
            <person name="Murdoch R.W."/>
            <person name="Higgins S."/>
            <person name="Loffler F."/>
        </authorList>
    </citation>
    <scope>NUCLEOTIDE SEQUENCE</scope>
</reference>
<keyword evidence="1" id="KW-0175">Coiled coil</keyword>
<proteinExistence type="predicted"/>